<organism evidence="1 2">
    <name type="scientific">Gillisia hiemivivida</name>
    <dbReference type="NCBI Taxonomy" id="291190"/>
    <lineage>
        <taxon>Bacteria</taxon>
        <taxon>Pseudomonadati</taxon>
        <taxon>Bacteroidota</taxon>
        <taxon>Flavobacteriia</taxon>
        <taxon>Flavobacteriales</taxon>
        <taxon>Flavobacteriaceae</taxon>
        <taxon>Gillisia</taxon>
    </lineage>
</organism>
<dbReference type="Proteomes" id="UP000321367">
    <property type="component" value="Unassembled WGS sequence"/>
</dbReference>
<name>A0A5C6ZN49_9FLAO</name>
<evidence type="ECO:0000313" key="2">
    <source>
        <dbReference type="Proteomes" id="UP000321367"/>
    </source>
</evidence>
<proteinExistence type="predicted"/>
<sequence>MFIECISKEDGSKYFFRIDKKSYGIKKYISQSRSGTNKKEITFKEIEGKYYLDYSKLDFVSSYSPTEITTTEAVYNIVDTNNFDSKLYKHTNINVEPIKRYGQDWSDTFWEDYNYLPIPAWTEDLMKEENAK</sequence>
<accession>A0A5C6ZN49</accession>
<comment type="caution">
    <text evidence="1">The sequence shown here is derived from an EMBL/GenBank/DDBJ whole genome shotgun (WGS) entry which is preliminary data.</text>
</comment>
<evidence type="ECO:0000313" key="1">
    <source>
        <dbReference type="EMBL" id="TXD91970.1"/>
    </source>
</evidence>
<gene>
    <name evidence="1" type="ORF">ES724_15315</name>
</gene>
<reference evidence="1 2" key="1">
    <citation type="submission" date="2019-08" db="EMBL/GenBank/DDBJ databases">
        <title>Genome sequence of Gillisia hiemivivida IC154 (type strain).</title>
        <authorList>
            <person name="Bowman J.P."/>
        </authorList>
    </citation>
    <scope>NUCLEOTIDE SEQUENCE [LARGE SCALE GENOMIC DNA]</scope>
    <source>
        <strain evidence="1 2">IC154</strain>
    </source>
</reference>
<protein>
    <submittedName>
        <fullName evidence="1">Uncharacterized protein</fullName>
    </submittedName>
</protein>
<dbReference type="EMBL" id="VORY01000029">
    <property type="protein sequence ID" value="TXD91970.1"/>
    <property type="molecule type" value="Genomic_DNA"/>
</dbReference>
<keyword evidence="2" id="KW-1185">Reference proteome</keyword>
<dbReference type="RefSeq" id="WP_146934586.1">
    <property type="nucleotide sequence ID" value="NZ_CBCSHZ010000031.1"/>
</dbReference>
<dbReference type="AlphaFoldDB" id="A0A5C6ZN49"/>